<keyword evidence="4" id="KW-1185">Reference proteome</keyword>
<dbReference type="RefSeq" id="WP_128494890.1">
    <property type="nucleotide sequence ID" value="NZ_RZNB01000003.1"/>
</dbReference>
<dbReference type="EMBL" id="RZNB01000003">
    <property type="protein sequence ID" value="RWZ50896.1"/>
    <property type="molecule type" value="Genomic_DNA"/>
</dbReference>
<dbReference type="Gene3D" id="1.10.3300.10">
    <property type="entry name" value="Jann2411-like domain"/>
    <property type="match status" value="1"/>
</dbReference>
<protein>
    <submittedName>
        <fullName evidence="3">Zf-CGNR multi-domain protein</fullName>
    </submittedName>
</protein>
<dbReference type="Pfam" id="PF11706">
    <property type="entry name" value="zf-CGNR"/>
    <property type="match status" value="1"/>
</dbReference>
<evidence type="ECO:0000256" key="1">
    <source>
        <dbReference type="SAM" id="MobiDB-lite"/>
    </source>
</evidence>
<sequence length="226" mass="24574">MIFTHDTELSLSCAAALVNTVPSASKSGEDELATSADLLAFLDGQAFTGSRSGTQEEIDAVRALRPRLRAIWTSERDAAVDEINALLSEGSALPQLRRHDGFDWHIHATEAEAPVVTRLQVEAAMAFVDVIRADEWQRMRVCEASDCDAVLIDLSRNRSKRYCDVGNCGNRMNVNAYRERQAVGSPSTAASRPDRQPRAATGSDTMAPASSEARARRSAVLDVDIV</sequence>
<evidence type="ECO:0000313" key="4">
    <source>
        <dbReference type="Proteomes" id="UP000288547"/>
    </source>
</evidence>
<feature type="domain" description="Zinc finger CGNR" evidence="2">
    <location>
        <begin position="138"/>
        <end position="181"/>
    </location>
</feature>
<dbReference type="InterPro" id="IPR021005">
    <property type="entry name" value="Znf_CGNR"/>
</dbReference>
<dbReference type="PANTHER" id="PTHR35525:SF3">
    <property type="entry name" value="BLL6575 PROTEIN"/>
    <property type="match status" value="1"/>
</dbReference>
<dbReference type="InterPro" id="IPR023286">
    <property type="entry name" value="ABATE_dom_sf"/>
</dbReference>
<feature type="region of interest" description="Disordered" evidence="1">
    <location>
        <begin position="181"/>
        <end position="217"/>
    </location>
</feature>
<evidence type="ECO:0000259" key="2">
    <source>
        <dbReference type="Pfam" id="PF11706"/>
    </source>
</evidence>
<organism evidence="3 4">
    <name type="scientific">Labedella phragmitis</name>
    <dbReference type="NCBI Taxonomy" id="2498849"/>
    <lineage>
        <taxon>Bacteria</taxon>
        <taxon>Bacillati</taxon>
        <taxon>Actinomycetota</taxon>
        <taxon>Actinomycetes</taxon>
        <taxon>Micrococcales</taxon>
        <taxon>Microbacteriaceae</taxon>
        <taxon>Labedella</taxon>
    </lineage>
</organism>
<proteinExistence type="predicted"/>
<dbReference type="Proteomes" id="UP000288547">
    <property type="component" value="Unassembled WGS sequence"/>
</dbReference>
<dbReference type="SUPFAM" id="SSF160904">
    <property type="entry name" value="Jann2411-like"/>
    <property type="match status" value="1"/>
</dbReference>
<dbReference type="OrthoDB" id="3531194at2"/>
<dbReference type="Pfam" id="PF07336">
    <property type="entry name" value="ABATE"/>
    <property type="match status" value="1"/>
</dbReference>
<evidence type="ECO:0000313" key="3">
    <source>
        <dbReference type="EMBL" id="RWZ50896.1"/>
    </source>
</evidence>
<dbReference type="AlphaFoldDB" id="A0A444PSQ8"/>
<reference evidence="3 4" key="1">
    <citation type="submission" date="2018-12" db="EMBL/GenBank/DDBJ databases">
        <authorList>
            <person name="Li F."/>
        </authorList>
    </citation>
    <scope>NUCLEOTIDE SEQUENCE [LARGE SCALE GENOMIC DNA]</scope>
    <source>
        <strain evidence="3 4">11W25H-1</strain>
    </source>
</reference>
<comment type="caution">
    <text evidence="3">The sequence shown here is derived from an EMBL/GenBank/DDBJ whole genome shotgun (WGS) entry which is preliminary data.</text>
</comment>
<dbReference type="PANTHER" id="PTHR35525">
    <property type="entry name" value="BLL6575 PROTEIN"/>
    <property type="match status" value="1"/>
</dbReference>
<gene>
    <name evidence="3" type="ORF">ELQ90_08680</name>
</gene>
<accession>A0A444PSQ8</accession>
<dbReference type="InterPro" id="IPR010852">
    <property type="entry name" value="ABATE"/>
</dbReference>
<name>A0A444PSQ8_9MICO</name>